<keyword evidence="2" id="KW-1185">Reference proteome</keyword>
<organism evidence="1 2">
    <name type="scientific">Candidatus Thiomargarita nelsonii</name>
    <dbReference type="NCBI Taxonomy" id="1003181"/>
    <lineage>
        <taxon>Bacteria</taxon>
        <taxon>Pseudomonadati</taxon>
        <taxon>Pseudomonadota</taxon>
        <taxon>Gammaproteobacteria</taxon>
        <taxon>Thiotrichales</taxon>
        <taxon>Thiotrichaceae</taxon>
        <taxon>Thiomargarita</taxon>
    </lineage>
</organism>
<dbReference type="GO" id="GO:0016740">
    <property type="term" value="F:transferase activity"/>
    <property type="evidence" value="ECO:0007669"/>
    <property type="project" value="UniProtKB-KW"/>
</dbReference>
<accession>A0A176S5S3</accession>
<evidence type="ECO:0000313" key="2">
    <source>
        <dbReference type="Proteomes" id="UP000076962"/>
    </source>
</evidence>
<name>A0A176S5S3_9GAMM</name>
<dbReference type="AlphaFoldDB" id="A0A176S5S3"/>
<protein>
    <submittedName>
        <fullName evidence="1">Glycosyltransferase (PssD)-like protein</fullName>
    </submittedName>
</protein>
<keyword evidence="1" id="KW-0808">Transferase</keyword>
<sequence length="152" mass="16899">MVKTPPKLLAISSGGGHWVEMLRLRPAFARFNVTYVTVSNDYAADVPGECFRSISDATRWNKVKLMLVAGQILWRILYERPDVVISTGAAPGYFALRFGKLIGARTVWLDSIANVDELSMAGQMAGRYADMWLTQWSHLAREGGPEYFGAVI</sequence>
<dbReference type="SUPFAM" id="SSF53756">
    <property type="entry name" value="UDP-Glycosyltransferase/glycogen phosphorylase"/>
    <property type="match status" value="1"/>
</dbReference>
<dbReference type="Proteomes" id="UP000076962">
    <property type="component" value="Unassembled WGS sequence"/>
</dbReference>
<comment type="caution">
    <text evidence="1">The sequence shown here is derived from an EMBL/GenBank/DDBJ whole genome shotgun (WGS) entry which is preliminary data.</text>
</comment>
<dbReference type="PATRIC" id="fig|1003181.4.peg.1184"/>
<dbReference type="EMBL" id="LUTY01000405">
    <property type="protein sequence ID" value="OAD23365.1"/>
    <property type="molecule type" value="Genomic_DNA"/>
</dbReference>
<dbReference type="InterPro" id="IPR013969">
    <property type="entry name" value="Oligosacch_biosynth_Alg14"/>
</dbReference>
<evidence type="ECO:0000313" key="1">
    <source>
        <dbReference type="EMBL" id="OAD23365.1"/>
    </source>
</evidence>
<dbReference type="GO" id="GO:0006488">
    <property type="term" value="P:dolichol-linked oligosaccharide biosynthetic process"/>
    <property type="evidence" value="ECO:0007669"/>
    <property type="project" value="InterPro"/>
</dbReference>
<gene>
    <name evidence="1" type="ORF">THIOM_000806</name>
</gene>
<proteinExistence type="predicted"/>
<reference evidence="1 2" key="1">
    <citation type="submission" date="2016-05" db="EMBL/GenBank/DDBJ databases">
        <title>Single-cell genome of chain-forming Candidatus Thiomargarita nelsonii and comparison to other large sulfur-oxidizing bacteria.</title>
        <authorList>
            <person name="Winkel M."/>
            <person name="Salman V."/>
            <person name="Woyke T."/>
            <person name="Schulz-Vogt H."/>
            <person name="Richter M."/>
            <person name="Flood B."/>
            <person name="Bailey J."/>
            <person name="Amann R."/>
            <person name="Mussmann M."/>
        </authorList>
    </citation>
    <scope>NUCLEOTIDE SEQUENCE [LARGE SCALE GENOMIC DNA]</scope>
    <source>
        <strain evidence="1 2">THI036</strain>
    </source>
</reference>
<dbReference type="Pfam" id="PF08660">
    <property type="entry name" value="Alg14"/>
    <property type="match status" value="1"/>
</dbReference>
<dbReference type="Gene3D" id="3.40.50.2000">
    <property type="entry name" value="Glycogen Phosphorylase B"/>
    <property type="match status" value="1"/>
</dbReference>